<sequence>MEVAQVLHMNVGSGNTSYANNSSVQQKVILMTRAITEEAIADLYSSLLPKAICIADLGCSSGPNTLLAVSNIIKTVEKRRRSLGHKSPEYQIYLNDLPNNDFNNIFKSLSNFKEKLAKQMGPGFGSCFFSGVPGSFYGRLFPTKTLHFVHSSYSLMWLSKVPDLTEVNKGNIYLSRTSPAGVVKAYLKQFQRDFSTFLKCRAEELVPGGAMVLTLLGRRSHDHSSKESGYIYELLSMAINQLVSEGLIEEEKLDSFNIPEYTPSPAEVKYVVEEEGCFVISHLEATSVHWNASDKSEFSAIGELKNSGYNVAKCIRAVTESLLVSHFGKDLMDDIFDKFKEILIECMSKEKTEFINVTVSMKKRGQ</sequence>
<reference evidence="2" key="1">
    <citation type="journal article" date="2023" name="Nat. Plants">
        <title>Single-cell RNA sequencing provides a high-resolution roadmap for understanding the multicellular compartmentation of specialized metabolism.</title>
        <authorList>
            <person name="Sun S."/>
            <person name="Shen X."/>
            <person name="Li Y."/>
            <person name="Li Y."/>
            <person name="Wang S."/>
            <person name="Li R."/>
            <person name="Zhang H."/>
            <person name="Shen G."/>
            <person name="Guo B."/>
            <person name="Wei J."/>
            <person name="Xu J."/>
            <person name="St-Pierre B."/>
            <person name="Chen S."/>
            <person name="Sun C."/>
        </authorList>
    </citation>
    <scope>NUCLEOTIDE SEQUENCE [LARGE SCALE GENOMIC DNA]</scope>
</reference>
<name>A0ACB9ZJR2_CATRO</name>
<proteinExistence type="predicted"/>
<protein>
    <submittedName>
        <fullName evidence="1">Uncharacterized protein</fullName>
    </submittedName>
</protein>
<dbReference type="Proteomes" id="UP001060085">
    <property type="component" value="Linkage Group LG08"/>
</dbReference>
<dbReference type="EMBL" id="CM044708">
    <property type="protein sequence ID" value="KAI5647604.1"/>
    <property type="molecule type" value="Genomic_DNA"/>
</dbReference>
<evidence type="ECO:0000313" key="2">
    <source>
        <dbReference type="Proteomes" id="UP001060085"/>
    </source>
</evidence>
<keyword evidence="2" id="KW-1185">Reference proteome</keyword>
<organism evidence="1 2">
    <name type="scientific">Catharanthus roseus</name>
    <name type="common">Madagascar periwinkle</name>
    <name type="synonym">Vinca rosea</name>
    <dbReference type="NCBI Taxonomy" id="4058"/>
    <lineage>
        <taxon>Eukaryota</taxon>
        <taxon>Viridiplantae</taxon>
        <taxon>Streptophyta</taxon>
        <taxon>Embryophyta</taxon>
        <taxon>Tracheophyta</taxon>
        <taxon>Spermatophyta</taxon>
        <taxon>Magnoliopsida</taxon>
        <taxon>eudicotyledons</taxon>
        <taxon>Gunneridae</taxon>
        <taxon>Pentapetalae</taxon>
        <taxon>asterids</taxon>
        <taxon>lamiids</taxon>
        <taxon>Gentianales</taxon>
        <taxon>Apocynaceae</taxon>
        <taxon>Rauvolfioideae</taxon>
        <taxon>Vinceae</taxon>
        <taxon>Catharanthinae</taxon>
        <taxon>Catharanthus</taxon>
    </lineage>
</organism>
<comment type="caution">
    <text evidence="1">The sequence shown here is derived from an EMBL/GenBank/DDBJ whole genome shotgun (WGS) entry which is preliminary data.</text>
</comment>
<evidence type="ECO:0000313" key="1">
    <source>
        <dbReference type="EMBL" id="KAI5647604.1"/>
    </source>
</evidence>
<accession>A0ACB9ZJR2</accession>
<gene>
    <name evidence="1" type="ORF">M9H77_33609</name>
</gene>